<protein>
    <submittedName>
        <fullName evidence="1">Protein NUCLEAR FUSION DEFECTIVE 6, chloroplastic/mitochondrial-like</fullName>
    </submittedName>
</protein>
<reference evidence="1" key="1">
    <citation type="journal article" date="2023" name="GigaByte">
        <title>Genome assembly of the bearded iris, Iris pallida Lam.</title>
        <authorList>
            <person name="Bruccoleri R.E."/>
            <person name="Oakeley E.J."/>
            <person name="Faust A.M.E."/>
            <person name="Altorfer M."/>
            <person name="Dessus-Babus S."/>
            <person name="Burckhardt D."/>
            <person name="Oertli M."/>
            <person name="Naumann U."/>
            <person name="Petersen F."/>
            <person name="Wong J."/>
        </authorList>
    </citation>
    <scope>NUCLEOTIDE SEQUENCE</scope>
    <source>
        <strain evidence="1">GSM-AAB239-AS_SAM_17_03QT</strain>
    </source>
</reference>
<dbReference type="Proteomes" id="UP001140949">
    <property type="component" value="Unassembled WGS sequence"/>
</dbReference>
<reference evidence="1" key="2">
    <citation type="submission" date="2023-04" db="EMBL/GenBank/DDBJ databases">
        <authorList>
            <person name="Bruccoleri R.E."/>
            <person name="Oakeley E.J."/>
            <person name="Faust A.-M."/>
            <person name="Dessus-Babus S."/>
            <person name="Altorfer M."/>
            <person name="Burckhardt D."/>
            <person name="Oertli M."/>
            <person name="Naumann U."/>
            <person name="Petersen F."/>
            <person name="Wong J."/>
        </authorList>
    </citation>
    <scope>NUCLEOTIDE SEQUENCE</scope>
    <source>
        <strain evidence="1">GSM-AAB239-AS_SAM_17_03QT</strain>
        <tissue evidence="1">Leaf</tissue>
    </source>
</reference>
<accession>A0AAX6DVU7</accession>
<evidence type="ECO:0000313" key="2">
    <source>
        <dbReference type="Proteomes" id="UP001140949"/>
    </source>
</evidence>
<dbReference type="EMBL" id="JANAVB010041665">
    <property type="protein sequence ID" value="KAJ6795841.1"/>
    <property type="molecule type" value="Genomic_DNA"/>
</dbReference>
<keyword evidence="2" id="KW-1185">Reference proteome</keyword>
<sequence length="163" mass="18219">MSAPSLLVLLRSRVSLRSISLALKPTKKSIQSELSSCISNSRPQISSSSERRISLIARFDSLEWKKKKKLLFFCSVINGFSKWIFVVRVQITNGLELLSLDAASPQRHRRRPAQLGAVGGVPELGSGPSGHFNAFMTDICWLIGHKWVMEAPCFLLPELLREN</sequence>
<dbReference type="AlphaFoldDB" id="A0AAX6DVU7"/>
<proteinExistence type="predicted"/>
<comment type="caution">
    <text evidence="1">The sequence shown here is derived from an EMBL/GenBank/DDBJ whole genome shotgun (WGS) entry which is preliminary data.</text>
</comment>
<evidence type="ECO:0000313" key="1">
    <source>
        <dbReference type="EMBL" id="KAJ6795841.1"/>
    </source>
</evidence>
<gene>
    <name evidence="1" type="ORF">M6B38_224765</name>
</gene>
<organism evidence="1 2">
    <name type="scientific">Iris pallida</name>
    <name type="common">Sweet iris</name>
    <dbReference type="NCBI Taxonomy" id="29817"/>
    <lineage>
        <taxon>Eukaryota</taxon>
        <taxon>Viridiplantae</taxon>
        <taxon>Streptophyta</taxon>
        <taxon>Embryophyta</taxon>
        <taxon>Tracheophyta</taxon>
        <taxon>Spermatophyta</taxon>
        <taxon>Magnoliopsida</taxon>
        <taxon>Liliopsida</taxon>
        <taxon>Asparagales</taxon>
        <taxon>Iridaceae</taxon>
        <taxon>Iridoideae</taxon>
        <taxon>Irideae</taxon>
        <taxon>Iris</taxon>
    </lineage>
</organism>
<name>A0AAX6DVU7_IRIPA</name>